<dbReference type="Pfam" id="PF02086">
    <property type="entry name" value="MethyltransfD12"/>
    <property type="match status" value="1"/>
</dbReference>
<dbReference type="InterPro" id="IPR029063">
    <property type="entry name" value="SAM-dependent_MTases_sf"/>
</dbReference>
<keyword evidence="1 4" id="KW-0489">Methyltransferase</keyword>
<protein>
    <submittedName>
        <fullName evidence="4">D12 class N6 adenine-specific DNA methyltransferase</fullName>
    </submittedName>
</protein>
<dbReference type="PIRSF" id="PIRSF000398">
    <property type="entry name" value="M_m6A_EcoRV"/>
    <property type="match status" value="1"/>
</dbReference>
<evidence type="ECO:0000313" key="4">
    <source>
        <dbReference type="EMBL" id="KXK66849.1"/>
    </source>
</evidence>
<keyword evidence="2 4" id="KW-0808">Transferase</keyword>
<dbReference type="GO" id="GO:0043565">
    <property type="term" value="F:sequence-specific DNA binding"/>
    <property type="evidence" value="ECO:0007669"/>
    <property type="project" value="TreeGrafter"/>
</dbReference>
<dbReference type="InterPro" id="IPR012327">
    <property type="entry name" value="MeTrfase_D12"/>
</dbReference>
<dbReference type="KEGG" id="cmiu:B1H56_14375"/>
<evidence type="ECO:0000313" key="5">
    <source>
        <dbReference type="Proteomes" id="UP000070366"/>
    </source>
</evidence>
<organism evidence="4 5">
    <name type="scientific">Christensenella minuta</name>
    <dbReference type="NCBI Taxonomy" id="626937"/>
    <lineage>
        <taxon>Bacteria</taxon>
        <taxon>Bacillati</taxon>
        <taxon>Bacillota</taxon>
        <taxon>Clostridia</taxon>
        <taxon>Christensenellales</taxon>
        <taxon>Christensenellaceae</taxon>
        <taxon>Christensenella</taxon>
    </lineage>
</organism>
<dbReference type="InterPro" id="IPR012263">
    <property type="entry name" value="M_m6A_EcoRV"/>
</dbReference>
<dbReference type="EMBL" id="LSZW01000024">
    <property type="protein sequence ID" value="KXK66849.1"/>
    <property type="molecule type" value="Genomic_DNA"/>
</dbReference>
<dbReference type="PANTHER" id="PTHR30481:SF4">
    <property type="entry name" value="SITE-SPECIFIC DNA-METHYLTRANSFERASE (ADENINE-SPECIFIC)"/>
    <property type="match status" value="1"/>
</dbReference>
<dbReference type="STRING" id="626937.HMPREF3293_00292"/>
<dbReference type="GO" id="GO:1904047">
    <property type="term" value="F:S-adenosyl-L-methionine binding"/>
    <property type="evidence" value="ECO:0007669"/>
    <property type="project" value="TreeGrafter"/>
</dbReference>
<gene>
    <name evidence="4" type="ORF">HMPREF3293_00292</name>
</gene>
<accession>A0A136Q8A8</accession>
<dbReference type="GO" id="GO:0009307">
    <property type="term" value="P:DNA restriction-modification system"/>
    <property type="evidence" value="ECO:0007669"/>
    <property type="project" value="InterPro"/>
</dbReference>
<dbReference type="SUPFAM" id="SSF53335">
    <property type="entry name" value="S-adenosyl-L-methionine-dependent methyltransferases"/>
    <property type="match status" value="1"/>
</dbReference>
<keyword evidence="3" id="KW-0949">S-adenosyl-L-methionine</keyword>
<dbReference type="RefSeq" id="WP_066523774.1">
    <property type="nucleotide sequence ID" value="NZ_CABMOF010000034.1"/>
</dbReference>
<dbReference type="GO" id="GO:0006298">
    <property type="term" value="P:mismatch repair"/>
    <property type="evidence" value="ECO:0007669"/>
    <property type="project" value="TreeGrafter"/>
</dbReference>
<dbReference type="Proteomes" id="UP000070366">
    <property type="component" value="Unassembled WGS sequence"/>
</dbReference>
<dbReference type="GO" id="GO:0009007">
    <property type="term" value="F:site-specific DNA-methyltransferase (adenine-specific) activity"/>
    <property type="evidence" value="ECO:0007669"/>
    <property type="project" value="UniProtKB-EC"/>
</dbReference>
<keyword evidence="5" id="KW-1185">Reference proteome</keyword>
<dbReference type="PRINTS" id="PR00505">
    <property type="entry name" value="D12N6MTFRASE"/>
</dbReference>
<evidence type="ECO:0000256" key="2">
    <source>
        <dbReference type="ARBA" id="ARBA00022679"/>
    </source>
</evidence>
<name>A0A136Q8A8_9FIRM</name>
<dbReference type="OrthoDB" id="9805629at2"/>
<sequence>MNAILKYPGGKWKLAEWITSFFPEHKVYLEPYCGSAAVFFCKTPVPYETINDIDGRIYNLFRVIRDKPDELAYALECTPFARREFESVHEPHAGDQIQLTGNDVEDARRFLIRCNQGFGCKLADRVGWKNTKSSAGPINAQIWGKMPEYVYPICKRLKEAQIENRPAVELIEKYNHQDCLIYADPPYTPDVRKGRIYSYEMLDPKEHEKLLRLLLNHCGMVVLSGYDNELYNDMLTGWHTETKQANANSGAIRTEKLWMNFDQQITLWNMGL</sequence>
<dbReference type="KEGG" id="cmiu:B1H56_09620"/>
<reference evidence="4 5" key="1">
    <citation type="submission" date="2016-02" db="EMBL/GenBank/DDBJ databases">
        <authorList>
            <person name="Wen L."/>
            <person name="He K."/>
            <person name="Yang H."/>
        </authorList>
    </citation>
    <scope>NUCLEOTIDE SEQUENCE [LARGE SCALE GENOMIC DNA]</scope>
    <source>
        <strain evidence="4 5">DSM 22607</strain>
    </source>
</reference>
<dbReference type="AlphaFoldDB" id="A0A136Q8A8"/>
<dbReference type="Gene3D" id="3.40.50.150">
    <property type="entry name" value="Vaccinia Virus protein VP39"/>
    <property type="match status" value="2"/>
</dbReference>
<evidence type="ECO:0000256" key="1">
    <source>
        <dbReference type="ARBA" id="ARBA00022603"/>
    </source>
</evidence>
<dbReference type="PANTHER" id="PTHR30481">
    <property type="entry name" value="DNA ADENINE METHYLASE"/>
    <property type="match status" value="1"/>
</dbReference>
<comment type="caution">
    <text evidence="4">The sequence shown here is derived from an EMBL/GenBank/DDBJ whole genome shotgun (WGS) entry which is preliminary data.</text>
</comment>
<proteinExistence type="predicted"/>
<dbReference type="GO" id="GO:0032259">
    <property type="term" value="P:methylation"/>
    <property type="evidence" value="ECO:0007669"/>
    <property type="project" value="UniProtKB-KW"/>
</dbReference>
<evidence type="ECO:0000256" key="3">
    <source>
        <dbReference type="ARBA" id="ARBA00022691"/>
    </source>
</evidence>